<dbReference type="PANTHER" id="PTHR48111">
    <property type="entry name" value="REGULATOR OF RPOS"/>
    <property type="match status" value="1"/>
</dbReference>
<dbReference type="Proteomes" id="UP000500826">
    <property type="component" value="Chromosome"/>
</dbReference>
<keyword evidence="1 6" id="KW-0597">Phosphoprotein</keyword>
<gene>
    <name evidence="9" type="ORF">HK414_12655</name>
</gene>
<dbReference type="SUPFAM" id="SSF52172">
    <property type="entry name" value="CheY-like"/>
    <property type="match status" value="1"/>
</dbReference>
<proteinExistence type="predicted"/>
<evidence type="ECO:0000256" key="4">
    <source>
        <dbReference type="ARBA" id="ARBA00023125"/>
    </source>
</evidence>
<evidence type="ECO:0000256" key="6">
    <source>
        <dbReference type="PROSITE-ProRule" id="PRU00169"/>
    </source>
</evidence>
<feature type="modified residue" description="4-aspartylphosphate" evidence="6">
    <location>
        <position position="33"/>
    </location>
</feature>
<dbReference type="PROSITE" id="PS50110">
    <property type="entry name" value="RESPONSE_REGULATORY"/>
    <property type="match status" value="1"/>
</dbReference>
<organism evidence="9 10">
    <name type="scientific">Ramlibacter terrae</name>
    <dbReference type="NCBI Taxonomy" id="2732511"/>
    <lineage>
        <taxon>Bacteria</taxon>
        <taxon>Pseudomonadati</taxon>
        <taxon>Pseudomonadota</taxon>
        <taxon>Betaproteobacteria</taxon>
        <taxon>Burkholderiales</taxon>
        <taxon>Comamonadaceae</taxon>
        <taxon>Ramlibacter</taxon>
    </lineage>
</organism>
<dbReference type="InterPro" id="IPR011006">
    <property type="entry name" value="CheY-like_superfamily"/>
</dbReference>
<dbReference type="PANTHER" id="PTHR48111:SF1">
    <property type="entry name" value="TWO-COMPONENT RESPONSE REGULATOR ORR33"/>
    <property type="match status" value="1"/>
</dbReference>
<reference evidence="9 10" key="2">
    <citation type="submission" date="2020-05" db="EMBL/GenBank/DDBJ databases">
        <authorList>
            <person name="Khan S.A."/>
            <person name="Jeon C.O."/>
            <person name="Chun B.H."/>
        </authorList>
    </citation>
    <scope>NUCLEOTIDE SEQUENCE [LARGE SCALE GENOMIC DNA]</scope>
    <source>
        <strain evidence="9 10">H242</strain>
    </source>
</reference>
<feature type="region of interest" description="Disordered" evidence="7">
    <location>
        <begin position="1"/>
        <end position="22"/>
    </location>
</feature>
<dbReference type="SMART" id="SM00448">
    <property type="entry name" value="REC"/>
    <property type="match status" value="1"/>
</dbReference>
<evidence type="ECO:0000256" key="3">
    <source>
        <dbReference type="ARBA" id="ARBA00023015"/>
    </source>
</evidence>
<keyword evidence="5" id="KW-0804">Transcription</keyword>
<name>A0ABX6P2J0_9BURK</name>
<keyword evidence="10" id="KW-1185">Reference proteome</keyword>
<feature type="compositionally biased region" description="Basic residues" evidence="7">
    <location>
        <begin position="11"/>
        <end position="22"/>
    </location>
</feature>
<evidence type="ECO:0000256" key="7">
    <source>
        <dbReference type="SAM" id="MobiDB-lite"/>
    </source>
</evidence>
<dbReference type="EMBL" id="CP053418">
    <property type="protein sequence ID" value="QJW84329.1"/>
    <property type="molecule type" value="Genomic_DNA"/>
</dbReference>
<evidence type="ECO:0000256" key="1">
    <source>
        <dbReference type="ARBA" id="ARBA00022553"/>
    </source>
</evidence>
<dbReference type="Pfam" id="PF00072">
    <property type="entry name" value="Response_reg"/>
    <property type="match status" value="1"/>
</dbReference>
<keyword evidence="3" id="KW-0805">Transcription regulation</keyword>
<feature type="domain" description="Response regulatory" evidence="8">
    <location>
        <begin position="1"/>
        <end position="100"/>
    </location>
</feature>
<accession>A0ABX6P2J0</accession>
<keyword evidence="4" id="KW-0238">DNA-binding</keyword>
<keyword evidence="2" id="KW-0902">Two-component regulatory system</keyword>
<dbReference type="InterPro" id="IPR039420">
    <property type="entry name" value="WalR-like"/>
</dbReference>
<evidence type="ECO:0000313" key="10">
    <source>
        <dbReference type="Proteomes" id="UP000500826"/>
    </source>
</evidence>
<evidence type="ECO:0000259" key="8">
    <source>
        <dbReference type="PROSITE" id="PS50110"/>
    </source>
</evidence>
<protein>
    <submittedName>
        <fullName evidence="9">Response regulator transcription factor</fullName>
    </submittedName>
</protein>
<evidence type="ECO:0000313" key="9">
    <source>
        <dbReference type="EMBL" id="QJW84329.1"/>
    </source>
</evidence>
<dbReference type="Gene3D" id="3.40.50.2300">
    <property type="match status" value="1"/>
</dbReference>
<evidence type="ECO:0000256" key="2">
    <source>
        <dbReference type="ARBA" id="ARBA00023012"/>
    </source>
</evidence>
<evidence type="ECO:0000256" key="5">
    <source>
        <dbReference type="ARBA" id="ARBA00023163"/>
    </source>
</evidence>
<dbReference type="InterPro" id="IPR001789">
    <property type="entry name" value="Sig_transdc_resp-reg_receiver"/>
</dbReference>
<reference evidence="9 10" key="1">
    <citation type="submission" date="2020-05" db="EMBL/GenBank/DDBJ databases">
        <title>Ramlibacter rhizophilus sp. nov., isolated from rhizosphere soil of national flower Mugunghwa from South Korea.</title>
        <authorList>
            <person name="Zheng-Fei Y."/>
            <person name="Huan T."/>
        </authorList>
    </citation>
    <scope>NUCLEOTIDE SEQUENCE [LARGE SCALE GENOMIC DNA]</scope>
    <source>
        <strain evidence="9 10">H242</strain>
    </source>
</reference>
<sequence>MLQRVGYRGTGQRRPRRPGLHRATRAPAVVLLDVMLPHVDGLQLVALLRKQPAWASVPVLMLTAKAQEHDVSRALDAGATDYIVKPFQPEDLLARVRSHAPLP</sequence>
<feature type="compositionally biased region" description="Low complexity" evidence="7">
    <location>
        <begin position="1"/>
        <end position="10"/>
    </location>
</feature>